<evidence type="ECO:0000256" key="5">
    <source>
        <dbReference type="SAM" id="Coils"/>
    </source>
</evidence>
<dbReference type="Gene3D" id="3.40.190.10">
    <property type="entry name" value="Periplasmic binding protein-like II"/>
    <property type="match status" value="2"/>
</dbReference>
<dbReference type="GO" id="GO:0032993">
    <property type="term" value="C:protein-DNA complex"/>
    <property type="evidence" value="ECO:0007669"/>
    <property type="project" value="TreeGrafter"/>
</dbReference>
<dbReference type="GO" id="GO:0003700">
    <property type="term" value="F:DNA-binding transcription factor activity"/>
    <property type="evidence" value="ECO:0007669"/>
    <property type="project" value="InterPro"/>
</dbReference>
<dbReference type="FunFam" id="1.10.10.10:FF:000001">
    <property type="entry name" value="LysR family transcriptional regulator"/>
    <property type="match status" value="1"/>
</dbReference>
<evidence type="ECO:0000256" key="4">
    <source>
        <dbReference type="ARBA" id="ARBA00023163"/>
    </source>
</evidence>
<keyword evidence="5" id="KW-0175">Coiled coil</keyword>
<accession>A0A7Y9I490</accession>
<evidence type="ECO:0000256" key="2">
    <source>
        <dbReference type="ARBA" id="ARBA00023015"/>
    </source>
</evidence>
<dbReference type="InterPro" id="IPR005119">
    <property type="entry name" value="LysR_subst-bd"/>
</dbReference>
<dbReference type="Proteomes" id="UP000569914">
    <property type="component" value="Unassembled WGS sequence"/>
</dbReference>
<dbReference type="InterPro" id="IPR036390">
    <property type="entry name" value="WH_DNA-bd_sf"/>
</dbReference>
<dbReference type="RefSeq" id="WP_179749094.1">
    <property type="nucleotide sequence ID" value="NZ_JACCBU010000001.1"/>
</dbReference>
<dbReference type="SUPFAM" id="SSF46785">
    <property type="entry name" value="Winged helix' DNA-binding domain"/>
    <property type="match status" value="1"/>
</dbReference>
<keyword evidence="2" id="KW-0805">Transcription regulation</keyword>
<sequence length="305" mass="33596">MLDVRHLRILAAVAESGSMTRAAARLSYTASAVSQQMATLERQLGTPLFVRHARGVRLTEAGRLLCRHAEQVEEQLRRAEQEVKDLIELRTGRLRLGAFVSAASRLIPDAITEFRRRHPEITLSLDILDPLMAIEAVTARRLDLAVVFDYPPDPVLDFGDLEQEPLLDDPVLVALPPGHARSDADLVSVRELAAEPWIRDCSPDPMCRDMLDRFCREGGFTPTIAFEADNYLTIGRLVQAGVAVALVPGLAVDQLPDDVPLRPLAPTVTRRVCAVSRPEAAPTVARMIEVLREVAEVPRVSVRAS</sequence>
<protein>
    <submittedName>
        <fullName evidence="7">DNA-binding transcriptional LysR family regulator</fullName>
    </submittedName>
</protein>
<dbReference type="PANTHER" id="PTHR30346">
    <property type="entry name" value="TRANSCRIPTIONAL DUAL REGULATOR HCAR-RELATED"/>
    <property type="match status" value="1"/>
</dbReference>
<dbReference type="PROSITE" id="PS50931">
    <property type="entry name" value="HTH_LYSR"/>
    <property type="match status" value="1"/>
</dbReference>
<dbReference type="PANTHER" id="PTHR30346:SF29">
    <property type="entry name" value="LYSR SUBSTRATE-BINDING"/>
    <property type="match status" value="1"/>
</dbReference>
<reference evidence="7 8" key="1">
    <citation type="submission" date="2020-07" db="EMBL/GenBank/DDBJ databases">
        <title>Sequencing the genomes of 1000 actinobacteria strains.</title>
        <authorList>
            <person name="Klenk H.-P."/>
        </authorList>
    </citation>
    <scope>NUCLEOTIDE SEQUENCE [LARGE SCALE GENOMIC DNA]</scope>
    <source>
        <strain evidence="7 8">DSM 22083</strain>
    </source>
</reference>
<organism evidence="7 8">
    <name type="scientific">Microlunatus parietis</name>
    <dbReference type="NCBI Taxonomy" id="682979"/>
    <lineage>
        <taxon>Bacteria</taxon>
        <taxon>Bacillati</taxon>
        <taxon>Actinomycetota</taxon>
        <taxon>Actinomycetes</taxon>
        <taxon>Propionibacteriales</taxon>
        <taxon>Propionibacteriaceae</taxon>
        <taxon>Microlunatus</taxon>
    </lineage>
</organism>
<keyword evidence="4" id="KW-0804">Transcription</keyword>
<dbReference type="EMBL" id="JACCBU010000001">
    <property type="protein sequence ID" value="NYE69967.1"/>
    <property type="molecule type" value="Genomic_DNA"/>
</dbReference>
<feature type="coiled-coil region" evidence="5">
    <location>
        <begin position="62"/>
        <end position="89"/>
    </location>
</feature>
<comment type="caution">
    <text evidence="7">The sequence shown here is derived from an EMBL/GenBank/DDBJ whole genome shotgun (WGS) entry which is preliminary data.</text>
</comment>
<dbReference type="PRINTS" id="PR00039">
    <property type="entry name" value="HTHLYSR"/>
</dbReference>
<dbReference type="CDD" id="cd08423">
    <property type="entry name" value="PBP2_LTTR_like_6"/>
    <property type="match status" value="1"/>
</dbReference>
<dbReference type="AlphaFoldDB" id="A0A7Y9I490"/>
<evidence type="ECO:0000313" key="7">
    <source>
        <dbReference type="EMBL" id="NYE69967.1"/>
    </source>
</evidence>
<evidence type="ECO:0000256" key="3">
    <source>
        <dbReference type="ARBA" id="ARBA00023125"/>
    </source>
</evidence>
<comment type="similarity">
    <text evidence="1">Belongs to the LysR transcriptional regulatory family.</text>
</comment>
<dbReference type="InterPro" id="IPR036388">
    <property type="entry name" value="WH-like_DNA-bd_sf"/>
</dbReference>
<dbReference type="Pfam" id="PF03466">
    <property type="entry name" value="LysR_substrate"/>
    <property type="match status" value="1"/>
</dbReference>
<name>A0A7Y9I490_9ACTN</name>
<dbReference type="InterPro" id="IPR000847">
    <property type="entry name" value="LysR_HTH_N"/>
</dbReference>
<evidence type="ECO:0000259" key="6">
    <source>
        <dbReference type="PROSITE" id="PS50931"/>
    </source>
</evidence>
<keyword evidence="3 7" id="KW-0238">DNA-binding</keyword>
<proteinExistence type="inferred from homology"/>
<dbReference type="Pfam" id="PF00126">
    <property type="entry name" value="HTH_1"/>
    <property type="match status" value="1"/>
</dbReference>
<dbReference type="SUPFAM" id="SSF53850">
    <property type="entry name" value="Periplasmic binding protein-like II"/>
    <property type="match status" value="1"/>
</dbReference>
<dbReference type="GO" id="GO:0003677">
    <property type="term" value="F:DNA binding"/>
    <property type="evidence" value="ECO:0007669"/>
    <property type="project" value="UniProtKB-KW"/>
</dbReference>
<feature type="domain" description="HTH lysR-type" evidence="6">
    <location>
        <begin position="2"/>
        <end position="59"/>
    </location>
</feature>
<evidence type="ECO:0000256" key="1">
    <source>
        <dbReference type="ARBA" id="ARBA00009437"/>
    </source>
</evidence>
<evidence type="ECO:0000313" key="8">
    <source>
        <dbReference type="Proteomes" id="UP000569914"/>
    </source>
</evidence>
<gene>
    <name evidence="7" type="ORF">BKA15_001296</name>
</gene>
<keyword evidence="8" id="KW-1185">Reference proteome</keyword>
<dbReference type="Gene3D" id="1.10.10.10">
    <property type="entry name" value="Winged helix-like DNA-binding domain superfamily/Winged helix DNA-binding domain"/>
    <property type="match status" value="1"/>
</dbReference>